<evidence type="ECO:0000313" key="1">
    <source>
        <dbReference type="EMBL" id="KAI2381439.1"/>
    </source>
</evidence>
<name>A0ACB8UMH9_9EURO</name>
<organism evidence="1">
    <name type="scientific">Ophidiomyces ophidiicola</name>
    <dbReference type="NCBI Taxonomy" id="1387563"/>
    <lineage>
        <taxon>Eukaryota</taxon>
        <taxon>Fungi</taxon>
        <taxon>Dikarya</taxon>
        <taxon>Ascomycota</taxon>
        <taxon>Pezizomycotina</taxon>
        <taxon>Eurotiomycetes</taxon>
        <taxon>Eurotiomycetidae</taxon>
        <taxon>Onygenales</taxon>
        <taxon>Onygenaceae</taxon>
        <taxon>Ophidiomyces</taxon>
    </lineage>
</organism>
<gene>
    <name evidence="1" type="primary">MAK21</name>
    <name evidence="1" type="ORF">LOY88_006739</name>
</gene>
<dbReference type="EMBL" id="JALBCA010000200">
    <property type="protein sequence ID" value="KAI2381439.1"/>
    <property type="molecule type" value="Genomic_DNA"/>
</dbReference>
<proteinExistence type="predicted"/>
<reference evidence="1" key="1">
    <citation type="journal article" date="2022" name="bioRxiv">
        <title>Population genetic analysis of Ophidiomyces ophidiicola, the causative agent of snake fungal disease, indicates recent introductions to the USA.</title>
        <authorList>
            <person name="Ladner J.T."/>
            <person name="Palmer J.M."/>
            <person name="Ettinger C.L."/>
            <person name="Stajich J.E."/>
            <person name="Farrell T.M."/>
            <person name="Glorioso B.M."/>
            <person name="Lawson B."/>
            <person name="Price S.J."/>
            <person name="Stengle A.G."/>
            <person name="Grear D.A."/>
            <person name="Lorch J.M."/>
        </authorList>
    </citation>
    <scope>NUCLEOTIDE SEQUENCE</scope>
    <source>
        <strain evidence="1">NWHC 24266-5</strain>
    </source>
</reference>
<sequence length="1055" mass="118862">MVKNEAKDYSASSMPTDNKNFAKLLDMTPLPVFSDSSLANLAEQINGKLAAPKSQRIHLEVGPKSNKQSDAIAPKAECAAKIRKKRDRSGQVITHQRRPTPKQKNAQCSNVLRQEIYAVGGTKEDYDLLACVESDSEMEDALGEGCDDSEALRRNIAIILKGGVINSSPGSGNSMPTMRKVTHGKNVPGVPKEHHLGKTEITNCKQNPKRANSIDMVFAPQPNWHSNFLPELHVDVDCVDIPHHVLIRIREYSRALLETENKAYAAYRESGSSSTYKFYSTIVTSGTLIDKVSALTLEFQNSPLHNIKALEQLIGLAKKRSRAQCIEVLRSLKDLFAQGGVLPNDRKLKFFIHQRALGAALSGNSNWTATDPLPRGLKKSHLIYWSFEDFLKEKYFEILKILEIWCGDKIEFSRSRAVSYVYELLKEKPEQESNLLRLLVNKLGDPSKKIASRASYLLLQLQQAHPVMKEVVISGIESELLFRQGQCQHAKYYAVITLNQTVLSVNEEKVAEKLLDMYFGLFVWILKFEKVVSDNEVDEGNKTAQKQKGKPRRNIAKNLEVELSEKLISAILTGVNRAYPFTKSSSERLSRHINTLFNVTHSSNFNTSIQALMLIHQLLCSHAVCTDRFYRTLYESLLDPRIITSSKQSLYLNLLYKTLSSDRNLRRIKAFVKRLVQILTLQYPSFICGVFYLIRELETVFPGLSTSIDLPENHEDDIQELFRDVPEQDTSGSGKETPPRVTQKASLYDARKRDPNESNAEKSCLWELLPYLSHFHPSVSVGATQLLQHQKMEGKLDLTIHTLSHFLDRFVYRSPRASTGLRGSSIMQPLASCDTRRLLITSSDTSKVRDPVNNETFWTRKAEDVAAEDVFFHAYFNRLAADKSKWKVKKPTKENPSLDDSDTESEVFRALIETSADLECDKIGVIDLNLEDLGTTTDSESEDIQSHPANEGVTLEKGSSEEELEGGHQADDPFKAPEEVGLFDIDVSDEDAFCDSDQDIPSDISIGIRNKQNDEVTRELTRGKKKRKLKHLPTFASVEDYAVLLEQEVDGDGYP</sequence>
<accession>A0ACB8UMH9</accession>
<comment type="caution">
    <text evidence="1">The sequence shown here is derived from an EMBL/GenBank/DDBJ whole genome shotgun (WGS) entry which is preliminary data.</text>
</comment>
<protein>
    <submittedName>
        <fullName evidence="1">RNA-binding ribosome biosynthesis protein mak21</fullName>
    </submittedName>
</protein>